<dbReference type="InterPro" id="IPR003961">
    <property type="entry name" value="FN3_dom"/>
</dbReference>
<gene>
    <name evidence="6" type="ORF">MNOR_LOCUS14812</name>
</gene>
<dbReference type="Pfam" id="PF07679">
    <property type="entry name" value="I-set"/>
    <property type="match status" value="1"/>
</dbReference>
<feature type="domain" description="Ig-like" evidence="4">
    <location>
        <begin position="26"/>
        <end position="115"/>
    </location>
</feature>
<dbReference type="Proteomes" id="UP001497623">
    <property type="component" value="Unassembled WGS sequence"/>
</dbReference>
<dbReference type="SUPFAM" id="SSF48726">
    <property type="entry name" value="Immunoglobulin"/>
    <property type="match status" value="2"/>
</dbReference>
<feature type="domain" description="Fibronectin type-III" evidence="5">
    <location>
        <begin position="327"/>
        <end position="424"/>
    </location>
</feature>
<dbReference type="Pfam" id="PF00041">
    <property type="entry name" value="fn3"/>
    <property type="match status" value="4"/>
</dbReference>
<dbReference type="SUPFAM" id="SSF49265">
    <property type="entry name" value="Fibronectin type III"/>
    <property type="match status" value="3"/>
</dbReference>
<keyword evidence="7" id="KW-1185">Reference proteome</keyword>
<evidence type="ECO:0000313" key="6">
    <source>
        <dbReference type="EMBL" id="CAL4093311.1"/>
    </source>
</evidence>
<evidence type="ECO:0000256" key="3">
    <source>
        <dbReference type="SAM" id="MobiDB-lite"/>
    </source>
</evidence>
<feature type="compositionally biased region" description="Polar residues" evidence="3">
    <location>
        <begin position="1044"/>
        <end position="1069"/>
    </location>
</feature>
<feature type="compositionally biased region" description="Polar residues" evidence="3">
    <location>
        <begin position="992"/>
        <end position="1012"/>
    </location>
</feature>
<dbReference type="Gene3D" id="2.60.40.10">
    <property type="entry name" value="Immunoglobulins"/>
    <property type="match status" value="7"/>
</dbReference>
<protein>
    <recommendedName>
        <fullName evidence="8">Down syndrome cell adhesion molecule-like protein Dscam2</fullName>
    </recommendedName>
</protein>
<dbReference type="InterPro" id="IPR036179">
    <property type="entry name" value="Ig-like_dom_sf"/>
</dbReference>
<dbReference type="GO" id="GO:0030154">
    <property type="term" value="P:cell differentiation"/>
    <property type="evidence" value="ECO:0007669"/>
    <property type="project" value="UniProtKB-ARBA"/>
</dbReference>
<dbReference type="InterPro" id="IPR013098">
    <property type="entry name" value="Ig_I-set"/>
</dbReference>
<dbReference type="InterPro" id="IPR036116">
    <property type="entry name" value="FN3_sf"/>
</dbReference>
<feature type="domain" description="Fibronectin type-III" evidence="5">
    <location>
        <begin position="223"/>
        <end position="322"/>
    </location>
</feature>
<keyword evidence="2" id="KW-1015">Disulfide bond</keyword>
<evidence type="ECO:0000259" key="5">
    <source>
        <dbReference type="PROSITE" id="PS50853"/>
    </source>
</evidence>
<dbReference type="PANTHER" id="PTHR44170">
    <property type="entry name" value="PROTEIN SIDEKICK"/>
    <property type="match status" value="1"/>
</dbReference>
<evidence type="ECO:0000259" key="4">
    <source>
        <dbReference type="PROSITE" id="PS50835"/>
    </source>
</evidence>
<feature type="compositionally biased region" description="Basic and acidic residues" evidence="3">
    <location>
        <begin position="966"/>
        <end position="982"/>
    </location>
</feature>
<feature type="domain" description="Fibronectin type-III" evidence="5">
    <location>
        <begin position="616"/>
        <end position="714"/>
    </location>
</feature>
<dbReference type="PROSITE" id="PS50853">
    <property type="entry name" value="FN3"/>
    <property type="match status" value="5"/>
</dbReference>
<evidence type="ECO:0000313" key="7">
    <source>
        <dbReference type="Proteomes" id="UP001497623"/>
    </source>
</evidence>
<evidence type="ECO:0000256" key="1">
    <source>
        <dbReference type="ARBA" id="ARBA00022737"/>
    </source>
</evidence>
<dbReference type="PROSITE" id="PS50835">
    <property type="entry name" value="IG_LIKE"/>
    <property type="match status" value="2"/>
</dbReference>
<dbReference type="SMART" id="SM00408">
    <property type="entry name" value="IGc2"/>
    <property type="match status" value="2"/>
</dbReference>
<feature type="domain" description="Ig-like" evidence="4">
    <location>
        <begin position="510"/>
        <end position="604"/>
    </location>
</feature>
<proteinExistence type="predicted"/>
<feature type="compositionally biased region" description="Basic and acidic residues" evidence="3">
    <location>
        <begin position="1025"/>
        <end position="1038"/>
    </location>
</feature>
<dbReference type="InterPro" id="IPR013783">
    <property type="entry name" value="Ig-like_fold"/>
</dbReference>
<dbReference type="Pfam" id="PF13927">
    <property type="entry name" value="Ig_3"/>
    <property type="match status" value="1"/>
</dbReference>
<dbReference type="FunFam" id="2.60.40.10:FF:000028">
    <property type="entry name" value="Neuronal cell adhesion molecule"/>
    <property type="match status" value="1"/>
</dbReference>
<feature type="non-terminal residue" evidence="6">
    <location>
        <position position="1167"/>
    </location>
</feature>
<evidence type="ECO:0008006" key="8">
    <source>
        <dbReference type="Google" id="ProtNLM"/>
    </source>
</evidence>
<feature type="region of interest" description="Disordered" evidence="3">
    <location>
        <begin position="936"/>
        <end position="1086"/>
    </location>
</feature>
<dbReference type="GO" id="GO:0098609">
    <property type="term" value="P:cell-cell adhesion"/>
    <property type="evidence" value="ECO:0007669"/>
    <property type="project" value="TreeGrafter"/>
</dbReference>
<dbReference type="InterPro" id="IPR003598">
    <property type="entry name" value="Ig_sub2"/>
</dbReference>
<dbReference type="EMBL" id="CAXKWB010009047">
    <property type="protein sequence ID" value="CAL4093311.1"/>
    <property type="molecule type" value="Genomic_DNA"/>
</dbReference>
<keyword evidence="1" id="KW-0677">Repeat</keyword>
<dbReference type="SMART" id="SM00409">
    <property type="entry name" value="IG"/>
    <property type="match status" value="2"/>
</dbReference>
<feature type="domain" description="Fibronectin type-III" evidence="5">
    <location>
        <begin position="428"/>
        <end position="519"/>
    </location>
</feature>
<comment type="caution">
    <text evidence="6">The sequence shown here is derived from an EMBL/GenBank/DDBJ whole genome shotgun (WGS) entry which is preliminary data.</text>
</comment>
<accession>A0AAV2QNA8</accession>
<evidence type="ECO:0000256" key="2">
    <source>
        <dbReference type="ARBA" id="ARBA00023157"/>
    </source>
</evidence>
<organism evidence="6 7">
    <name type="scientific">Meganyctiphanes norvegica</name>
    <name type="common">Northern krill</name>
    <name type="synonym">Thysanopoda norvegica</name>
    <dbReference type="NCBI Taxonomy" id="48144"/>
    <lineage>
        <taxon>Eukaryota</taxon>
        <taxon>Metazoa</taxon>
        <taxon>Ecdysozoa</taxon>
        <taxon>Arthropoda</taxon>
        <taxon>Crustacea</taxon>
        <taxon>Multicrustacea</taxon>
        <taxon>Malacostraca</taxon>
        <taxon>Eumalacostraca</taxon>
        <taxon>Eucarida</taxon>
        <taxon>Euphausiacea</taxon>
        <taxon>Euphausiidae</taxon>
        <taxon>Meganyctiphanes</taxon>
    </lineage>
</organism>
<reference evidence="6 7" key="1">
    <citation type="submission" date="2024-05" db="EMBL/GenBank/DDBJ databases">
        <authorList>
            <person name="Wallberg A."/>
        </authorList>
    </citation>
    <scope>NUCLEOTIDE SEQUENCE [LARGE SCALE GENOMIC DNA]</scope>
</reference>
<dbReference type="PANTHER" id="PTHR44170:SF6">
    <property type="entry name" value="CONTACTIN"/>
    <property type="match status" value="1"/>
</dbReference>
<dbReference type="AlphaFoldDB" id="A0AAV2QNA8"/>
<name>A0AAV2QNA8_MEGNR</name>
<dbReference type="GO" id="GO:0016020">
    <property type="term" value="C:membrane"/>
    <property type="evidence" value="ECO:0007669"/>
    <property type="project" value="UniProtKB-SubCell"/>
</dbReference>
<dbReference type="CDD" id="cd00063">
    <property type="entry name" value="FN3"/>
    <property type="match status" value="5"/>
</dbReference>
<dbReference type="GO" id="GO:0009653">
    <property type="term" value="P:anatomical structure morphogenesis"/>
    <property type="evidence" value="ECO:0007669"/>
    <property type="project" value="UniProtKB-ARBA"/>
</dbReference>
<sequence>MYLLLTSINTNTYISRITTLYATTPPRFDQSVQKSVSARRGGRVTLLCHARGDAPVTLLWQAPHTHTHDYSVVHKLPGEKGVRGELTLPSVTAADAGTFTCTATNSYGQDTFTVTLQVEDVPETPHGLRVVERDSRFINVSWLEPTKNNNPIHKYILQYKKLAETWSEASEVTIVGGTTSSRVEALKPDAQYLMRVKAVNHLGASLPSETLQVSTRGEAPSAAPSGVRANAISSSSISITWTPPPTHAHHGHLLGYHVGIRKYELHGRESYKFISSGIESNTGRQVVNGLDAWVQYQVVVRAYNTNGNGPVSATVLVRTHEDVPSLAPVGVECNGGLGGESLQVRWSPPPSHAHNGLLKAYRLLLTHLDDTTDKVNEVVRLVSGTEEVVGGLHPWTNYTISVAGVTGAGAGLASSELTCTTDEDVAGIPNGIRALQSGTDEAIITWLPPIPLTGILQGYTLHHRSPHTRSPVRTSLHAHATAHTLSHLSHGTHEFWLTARTRVGEGQPTPTTKLTIVEQVPASIASWGHRIVEVVGRDIRLPCTTLGSPPPRPTWTSSTADHNDKIRHQVETDGSLVIRSITRLDQGNYTCSLSPSIHPRQHINTYATYTLHVQAPPGPPAVHISGSTATTLTMAWSSGDTGGALIHSWAVWWRAAAGGDTWHNYQLPRNTHRHTINDLHCGQEYQVGLSQKVHINERIIIRCEKLSHARKLDGKVNPLCDFRFHVKYDNYIVTDVTLYCYVSQKISEGIQGLNYQQGEKILNIPSLVLFSIDKALNLTNVILCYVSTVTGPGSNHESQLLESNNGIAPLLPLHRDPRLLASAAASTLALSLTIAATVICVRRKISFTNGSSHTEQEAVENKKNLMHQRESHYATVRKPLPIPISSEKIPEFSEDIYPYATFKMGEIGRISSKDDTESTKFQTYVFKDSIYGITEARPLSSESETEHGTSSRTESSNQLDSATLESRARLPLDGRVARKSATDSRVACPQPQLATNGRRSSSQTVHHNLIYQTESSTSPEPSPITERKSFPRKTDVSKKFRLFSSGQRNSTNMPTNVKQTQINQNLQQKKNPRKSIDEKSSDESYYGFSRQIKPPTVFSSRSELSEAECDLALRGSQFHRSEAIRQCHHSDASRPLGHPTSQFKAYVSQDKANRERDFSIKYSVIKV</sequence>
<feature type="domain" description="Fibronectin type-III" evidence="5">
    <location>
        <begin position="124"/>
        <end position="218"/>
    </location>
</feature>
<dbReference type="InterPro" id="IPR007110">
    <property type="entry name" value="Ig-like_dom"/>
</dbReference>
<dbReference type="SMART" id="SM00060">
    <property type="entry name" value="FN3"/>
    <property type="match status" value="5"/>
</dbReference>
<dbReference type="InterPro" id="IPR003599">
    <property type="entry name" value="Ig_sub"/>
</dbReference>